<dbReference type="PANTHER" id="PTHR44307:SF2">
    <property type="entry name" value="PHOSPHOETHANOLAMINE METHYLTRANSFERASE ISOFORM X1"/>
    <property type="match status" value="1"/>
</dbReference>
<dbReference type="PANTHER" id="PTHR44307">
    <property type="entry name" value="PHOSPHOETHANOLAMINE METHYLTRANSFERASE"/>
    <property type="match status" value="1"/>
</dbReference>
<proteinExistence type="predicted"/>
<comment type="pathway">
    <text evidence="4">Phospholipid metabolism.</text>
</comment>
<evidence type="ECO:0000313" key="8">
    <source>
        <dbReference type="Proteomes" id="UP000221020"/>
    </source>
</evidence>
<dbReference type="RefSeq" id="WP_097894561.1">
    <property type="nucleotide sequence ID" value="NZ_NVOR01000045.1"/>
</dbReference>
<keyword evidence="2 7" id="KW-0489">Methyltransferase</keyword>
<dbReference type="InterPro" id="IPR041698">
    <property type="entry name" value="Methyltransf_25"/>
</dbReference>
<accession>A0AA91ZSS9</accession>
<dbReference type="GO" id="GO:0000234">
    <property type="term" value="F:phosphoethanolamine N-methyltransferase activity"/>
    <property type="evidence" value="ECO:0007669"/>
    <property type="project" value="UniProtKB-EC"/>
</dbReference>
<dbReference type="GO" id="GO:0032259">
    <property type="term" value="P:methylation"/>
    <property type="evidence" value="ECO:0007669"/>
    <property type="project" value="UniProtKB-KW"/>
</dbReference>
<gene>
    <name evidence="7" type="ORF">CON65_13545</name>
</gene>
<dbReference type="Pfam" id="PF13649">
    <property type="entry name" value="Methyltransf_25"/>
    <property type="match status" value="1"/>
</dbReference>
<evidence type="ECO:0000256" key="4">
    <source>
        <dbReference type="ARBA" id="ARBA00025707"/>
    </source>
</evidence>
<keyword evidence="3" id="KW-0808">Transferase</keyword>
<dbReference type="SUPFAM" id="SSF53335">
    <property type="entry name" value="S-adenosyl-L-methionine-dependent methyltransferases"/>
    <property type="match status" value="1"/>
</dbReference>
<sequence>MKRNVYIDFLAYYGIGSAHPGGFTLTKQLLAKLPLQHDASVLEIGCGTGRTAAYMHKEFGYKVTAVENNEIMIQKAKDRWLQEQLPIELIQGSAEQLPFSDEKFHLVLGESVLAFTNKEQSIPECYRVLQKNGKLVVIEMIIENHISREEEENILKLYGMKQLLTENEWVHLFQKANFKRIKIGGGGTVAETIAGQNEQPEWNLSQFIPAELYDAWVQHEQVLHMYQHVLGHRVFICEK</sequence>
<evidence type="ECO:0000256" key="1">
    <source>
        <dbReference type="ARBA" id="ARBA00005189"/>
    </source>
</evidence>
<name>A0AA91ZSS9_9BACI</name>
<evidence type="ECO:0000259" key="6">
    <source>
        <dbReference type="Pfam" id="PF13649"/>
    </source>
</evidence>
<comment type="pathway">
    <text evidence="1">Lipid metabolism.</text>
</comment>
<dbReference type="Proteomes" id="UP000221020">
    <property type="component" value="Unassembled WGS sequence"/>
</dbReference>
<organism evidence="7 8">
    <name type="scientific">Bacillus pseudomycoides</name>
    <dbReference type="NCBI Taxonomy" id="64104"/>
    <lineage>
        <taxon>Bacteria</taxon>
        <taxon>Bacillati</taxon>
        <taxon>Bacillota</taxon>
        <taxon>Bacilli</taxon>
        <taxon>Bacillales</taxon>
        <taxon>Bacillaceae</taxon>
        <taxon>Bacillus</taxon>
        <taxon>Bacillus cereus group</taxon>
    </lineage>
</organism>
<feature type="domain" description="Methyltransferase" evidence="6">
    <location>
        <begin position="41"/>
        <end position="133"/>
    </location>
</feature>
<dbReference type="AlphaFoldDB" id="A0AA91ZSS9"/>
<dbReference type="Gene3D" id="3.40.50.150">
    <property type="entry name" value="Vaccinia Virus protein VP39"/>
    <property type="match status" value="1"/>
</dbReference>
<protein>
    <submittedName>
        <fullName evidence="7">SAM-dependent methyltransferase</fullName>
    </submittedName>
</protein>
<evidence type="ECO:0000256" key="5">
    <source>
        <dbReference type="ARBA" id="ARBA00047622"/>
    </source>
</evidence>
<dbReference type="InterPro" id="IPR029063">
    <property type="entry name" value="SAM-dependent_MTases_sf"/>
</dbReference>
<dbReference type="CDD" id="cd02440">
    <property type="entry name" value="AdoMet_MTases"/>
    <property type="match status" value="1"/>
</dbReference>
<dbReference type="EMBL" id="NVOR01000045">
    <property type="protein sequence ID" value="PED82045.1"/>
    <property type="molecule type" value="Genomic_DNA"/>
</dbReference>
<evidence type="ECO:0000256" key="3">
    <source>
        <dbReference type="ARBA" id="ARBA00022679"/>
    </source>
</evidence>
<evidence type="ECO:0000256" key="2">
    <source>
        <dbReference type="ARBA" id="ARBA00022603"/>
    </source>
</evidence>
<reference evidence="7 8" key="1">
    <citation type="submission" date="2017-09" db="EMBL/GenBank/DDBJ databases">
        <title>Large-scale bioinformatics analysis of Bacillus genomes uncovers conserved roles of natural products in bacterial physiology.</title>
        <authorList>
            <consortium name="Agbiome Team Llc"/>
            <person name="Bleich R.M."/>
            <person name="Grubbs K.J."/>
            <person name="Santa Maria K.C."/>
            <person name="Allen S.E."/>
            <person name="Farag S."/>
            <person name="Shank E.A."/>
            <person name="Bowers A."/>
        </authorList>
    </citation>
    <scope>NUCLEOTIDE SEQUENCE [LARGE SCALE GENOMIC DNA]</scope>
    <source>
        <strain evidence="7 8">AFS092012</strain>
    </source>
</reference>
<comment type="catalytic activity">
    <reaction evidence="5">
        <text>phosphoethanolamine + S-adenosyl-L-methionine = N-methylethanolamine phosphate + S-adenosyl-L-homocysteine + H(+)</text>
        <dbReference type="Rhea" id="RHEA:20365"/>
        <dbReference type="ChEBI" id="CHEBI:15378"/>
        <dbReference type="ChEBI" id="CHEBI:57781"/>
        <dbReference type="ChEBI" id="CHEBI:57856"/>
        <dbReference type="ChEBI" id="CHEBI:58190"/>
        <dbReference type="ChEBI" id="CHEBI:59789"/>
        <dbReference type="EC" id="2.1.1.103"/>
    </reaction>
    <physiologicalReaction direction="left-to-right" evidence="5">
        <dbReference type="Rhea" id="RHEA:20366"/>
    </physiologicalReaction>
</comment>
<comment type="caution">
    <text evidence="7">The sequence shown here is derived from an EMBL/GenBank/DDBJ whole genome shotgun (WGS) entry which is preliminary data.</text>
</comment>
<evidence type="ECO:0000313" key="7">
    <source>
        <dbReference type="EMBL" id="PED82045.1"/>
    </source>
</evidence>